<evidence type="ECO:0000256" key="1">
    <source>
        <dbReference type="SAM" id="Phobius"/>
    </source>
</evidence>
<evidence type="ECO:0000313" key="3">
    <source>
        <dbReference type="EMBL" id="KAJ54089.1"/>
    </source>
</evidence>
<dbReference type="GO" id="GO:0004190">
    <property type="term" value="F:aspartic-type endopeptidase activity"/>
    <property type="evidence" value="ECO:0007669"/>
    <property type="project" value="InterPro"/>
</dbReference>
<sequence length="162" mass="17738">MHLSSTAALAFLPFASVIGLWVAWSDLKFMKIPNRAVFALALCFAVVGIVVLPFGEYLWRWSHLAVVLAIGFVLNLLRMIGAGDAKYAAAMAPFIPLGDAIWFMLLFCAILPASFFIHRGARMLPPVRKAAPDWVSWDSRKFPMGLALGPVLAIYLVFAAVS</sequence>
<feature type="domain" description="Prepilin type IV endopeptidase peptidase" evidence="2">
    <location>
        <begin position="17"/>
        <end position="109"/>
    </location>
</feature>
<dbReference type="EMBL" id="JFKE01000011">
    <property type="protein sequence ID" value="KAJ54089.1"/>
    <property type="molecule type" value="Genomic_DNA"/>
</dbReference>
<protein>
    <submittedName>
        <fullName evidence="3">Membrane protein</fullName>
    </submittedName>
</protein>
<accession>A0A037ZC69</accession>
<name>A0A037ZC69_9RHOB</name>
<proteinExistence type="predicted"/>
<feature type="transmembrane region" description="Helical" evidence="1">
    <location>
        <begin position="101"/>
        <end position="121"/>
    </location>
</feature>
<dbReference type="InterPro" id="IPR000045">
    <property type="entry name" value="Prepilin_IV_endopep_pep"/>
</dbReference>
<keyword evidence="1" id="KW-0812">Transmembrane</keyword>
<keyword evidence="1" id="KW-1133">Transmembrane helix</keyword>
<dbReference type="Pfam" id="PF01478">
    <property type="entry name" value="Peptidase_A24"/>
    <property type="match status" value="1"/>
</dbReference>
<gene>
    <name evidence="3" type="ORF">ACMU_04115</name>
</gene>
<dbReference type="STRING" id="1454373.ACMU_04115"/>
<evidence type="ECO:0000313" key="4">
    <source>
        <dbReference type="Proteomes" id="UP000026249"/>
    </source>
</evidence>
<keyword evidence="4" id="KW-1185">Reference proteome</keyword>
<comment type="caution">
    <text evidence="3">The sequence shown here is derived from an EMBL/GenBank/DDBJ whole genome shotgun (WGS) entry which is preliminary data.</text>
</comment>
<feature type="transmembrane region" description="Helical" evidence="1">
    <location>
        <begin position="61"/>
        <end position="80"/>
    </location>
</feature>
<dbReference type="GO" id="GO:0016020">
    <property type="term" value="C:membrane"/>
    <property type="evidence" value="ECO:0007669"/>
    <property type="project" value="InterPro"/>
</dbReference>
<feature type="transmembrane region" description="Helical" evidence="1">
    <location>
        <begin position="36"/>
        <end position="55"/>
    </location>
</feature>
<dbReference type="AlphaFoldDB" id="A0A037ZC69"/>
<keyword evidence="1" id="KW-0472">Membrane</keyword>
<feature type="transmembrane region" description="Helical" evidence="1">
    <location>
        <begin position="141"/>
        <end position="161"/>
    </location>
</feature>
<feature type="transmembrane region" description="Helical" evidence="1">
    <location>
        <begin position="6"/>
        <end position="24"/>
    </location>
</feature>
<dbReference type="Proteomes" id="UP000026249">
    <property type="component" value="Unassembled WGS sequence"/>
</dbReference>
<dbReference type="OrthoDB" id="7709484at2"/>
<organism evidence="3 4">
    <name type="scientific">Actibacterium mucosum KCTC 23349</name>
    <dbReference type="NCBI Taxonomy" id="1454373"/>
    <lineage>
        <taxon>Bacteria</taxon>
        <taxon>Pseudomonadati</taxon>
        <taxon>Pseudomonadota</taxon>
        <taxon>Alphaproteobacteria</taxon>
        <taxon>Rhodobacterales</taxon>
        <taxon>Roseobacteraceae</taxon>
        <taxon>Actibacterium</taxon>
    </lineage>
</organism>
<dbReference type="Gene3D" id="1.20.120.1220">
    <property type="match status" value="1"/>
</dbReference>
<evidence type="ECO:0000259" key="2">
    <source>
        <dbReference type="Pfam" id="PF01478"/>
    </source>
</evidence>
<reference evidence="3 4" key="1">
    <citation type="submission" date="2014-03" db="EMBL/GenBank/DDBJ databases">
        <title>Draft Genome Sequence of Actibacterium mucosum KCTC 23349, a Marine Alphaproteobacterium with Complex Ionic Requirements Isolated from Mediterranean Seawater at Malvarrosa Beach, Valencia, Spain.</title>
        <authorList>
            <person name="Arahal D.R."/>
            <person name="Shao Z."/>
            <person name="Lai Q."/>
            <person name="Pujalte M.J."/>
        </authorList>
    </citation>
    <scope>NUCLEOTIDE SEQUENCE [LARGE SCALE GENOMIC DNA]</scope>
    <source>
        <strain evidence="3 4">KCTC 23349</strain>
    </source>
</reference>
<dbReference type="RefSeq" id="WP_035262543.1">
    <property type="nucleotide sequence ID" value="NZ_JFKE01000011.1"/>
</dbReference>